<keyword evidence="4" id="KW-0812">Transmembrane</keyword>
<sequence>MAPVSSLLHDHIDFTDLDLELNEEQKRIRLLTFMGASAISLLCYEETSDLSHVFRQDNRFKLVRDQGIISDVWSLADVTSPFQRKPGGTGNTAPLLGWSTRLGMLFVGFRGTHVAIDILTNLNIHQKAASDLGTQFHAGFCARAMPYTNLIEQLAQQHKLVVCGHSLGGAIATIAAYEVLAQGHHFSAMPNTWNQNDLGLSVVTFGSPSAMVLEKVESTAAPRHGLRRNFHHIVNPEDYVPFILNDTEKAFLAFSQAVTFAPAISVVWKTVLKFWESTRGNFAHFGCIFLLKVQQPTRYLRQITVSTDIPERPRFIHITRYHSMEHYNSCVRNLDDLQAALGTSYSPYAGALERIDTEILSLASSMGECSATICDSEVTMALTMTSRLSEFLVKSVSFEHEGTQIPVSSFAFMAKTDDPEKMTLVIKHDLSPERNPGAAEQIAYAMKRGLRVYDSLNRHYEVQVNEIQVKTLKDANLPTTFASIRLAMILAFSEQISSIGNFNSAGNISCAESVTLSETTSNGRILALPPNEDSSAGIAERLESLNIFNVTEDMSGAYKDESLSQFIPRGCTGGMRILLSAMLKVLEQGKVTPFRLSVEDWKQQRYPTLKDVFPGLPSFAGALKNFSYHLLKRSTDPQERIRQAIRESDEVLRCMKFCYIVIITQLDPSPDWYCTSSETYPKTSAALGSISWLFSAFSIWGWTAPTALEGFAAFAAAFGLAALATAVGGAIFGIAVAGSTMAFLTTREQLLQFRFASTVLMSMQALRIPSSVEHTGEILIKKFLENDAKYSSKITLRDLEKLQDRLKNGLKCHPEIKPDWEIRPTIFWAKWLFSVAGIGELQESLSEKTRIGVLGPTEAGKSALLTTLTGAAEDVFRPGSCAHDRTMELQSFPSTNREAIFLDCPGSNDLDQHIREVARLFHGIFGITIFVVPMEHVRSQSIQNILTEIAIFLGDPRDFRPVRILLSKVDQLDYNRKNDAGFRKAVQETRRTFLEELKRVGSFKDDFAILSRQVRGKLILLTPETLEDITKPYSTYAQMTLDGRKALSDCDDPQRIDRKIESFAQFRTLHGMAENGEIWDVESLRQWLRGLSPNCVPSSLGRVFQES</sequence>
<dbReference type="EMBL" id="JAZHXI010000007">
    <property type="protein sequence ID" value="KAL2069468.1"/>
    <property type="molecule type" value="Genomic_DNA"/>
</dbReference>
<dbReference type="CDD" id="cd00882">
    <property type="entry name" value="Ras_like_GTPase"/>
    <property type="match status" value="1"/>
</dbReference>
<comment type="caution">
    <text evidence="6">The sequence shown here is derived from an EMBL/GenBank/DDBJ whole genome shotgun (WGS) entry which is preliminary data.</text>
</comment>
<evidence type="ECO:0000313" key="7">
    <source>
        <dbReference type="Proteomes" id="UP001595075"/>
    </source>
</evidence>
<dbReference type="InterPro" id="IPR002921">
    <property type="entry name" value="Fungal_lipase-type"/>
</dbReference>
<protein>
    <recommendedName>
        <fullName evidence="5">Fungal lipase-type domain-containing protein</fullName>
    </recommendedName>
</protein>
<dbReference type="InterPro" id="IPR051218">
    <property type="entry name" value="Sec_MonoDiacylglyc_Lipase"/>
</dbReference>
<accession>A0ABR4CHM6</accession>
<comment type="catalytic activity">
    <reaction evidence="2">
        <text>a diacylglycerol + H2O = a monoacylglycerol + a fatty acid + H(+)</text>
        <dbReference type="Rhea" id="RHEA:32731"/>
        <dbReference type="ChEBI" id="CHEBI:15377"/>
        <dbReference type="ChEBI" id="CHEBI:15378"/>
        <dbReference type="ChEBI" id="CHEBI:17408"/>
        <dbReference type="ChEBI" id="CHEBI:18035"/>
        <dbReference type="ChEBI" id="CHEBI:28868"/>
    </reaction>
</comment>
<feature type="transmembrane region" description="Helical" evidence="4">
    <location>
        <begin position="711"/>
        <end position="744"/>
    </location>
</feature>
<feature type="domain" description="Fungal lipase-type" evidence="5">
    <location>
        <begin position="106"/>
        <end position="244"/>
    </location>
</feature>
<dbReference type="InterPro" id="IPR027417">
    <property type="entry name" value="P-loop_NTPase"/>
</dbReference>
<dbReference type="PANTHER" id="PTHR45856:SF24">
    <property type="entry name" value="FUNGAL LIPASE-LIKE DOMAIN-CONTAINING PROTEIN"/>
    <property type="match status" value="1"/>
</dbReference>
<keyword evidence="4" id="KW-0472">Membrane</keyword>
<dbReference type="PANTHER" id="PTHR45856">
    <property type="entry name" value="ALPHA/BETA-HYDROLASES SUPERFAMILY PROTEIN"/>
    <property type="match status" value="1"/>
</dbReference>
<organism evidence="6 7">
    <name type="scientific">Oculimacula yallundae</name>
    <dbReference type="NCBI Taxonomy" id="86028"/>
    <lineage>
        <taxon>Eukaryota</taxon>
        <taxon>Fungi</taxon>
        <taxon>Dikarya</taxon>
        <taxon>Ascomycota</taxon>
        <taxon>Pezizomycotina</taxon>
        <taxon>Leotiomycetes</taxon>
        <taxon>Helotiales</taxon>
        <taxon>Ploettnerulaceae</taxon>
        <taxon>Oculimacula</taxon>
    </lineage>
</organism>
<dbReference type="InterPro" id="IPR029058">
    <property type="entry name" value="AB_hydrolase_fold"/>
</dbReference>
<evidence type="ECO:0000259" key="5">
    <source>
        <dbReference type="Pfam" id="PF01764"/>
    </source>
</evidence>
<gene>
    <name evidence="6" type="ORF">VTL71DRAFT_14147</name>
</gene>
<evidence type="ECO:0000256" key="1">
    <source>
        <dbReference type="ARBA" id="ARBA00043996"/>
    </source>
</evidence>
<dbReference type="Gene3D" id="3.40.50.300">
    <property type="entry name" value="P-loop containing nucleotide triphosphate hydrolases"/>
    <property type="match status" value="1"/>
</dbReference>
<dbReference type="Proteomes" id="UP001595075">
    <property type="component" value="Unassembled WGS sequence"/>
</dbReference>
<reference evidence="6 7" key="1">
    <citation type="journal article" date="2024" name="Commun. Biol.">
        <title>Comparative genomic analysis of thermophilic fungi reveals convergent evolutionary adaptations and gene losses.</title>
        <authorList>
            <person name="Steindorff A.S."/>
            <person name="Aguilar-Pontes M.V."/>
            <person name="Robinson A.J."/>
            <person name="Andreopoulos B."/>
            <person name="LaButti K."/>
            <person name="Kuo A."/>
            <person name="Mondo S."/>
            <person name="Riley R."/>
            <person name="Otillar R."/>
            <person name="Haridas S."/>
            <person name="Lipzen A."/>
            <person name="Grimwood J."/>
            <person name="Schmutz J."/>
            <person name="Clum A."/>
            <person name="Reid I.D."/>
            <person name="Moisan M.C."/>
            <person name="Butler G."/>
            <person name="Nguyen T.T.M."/>
            <person name="Dewar K."/>
            <person name="Conant G."/>
            <person name="Drula E."/>
            <person name="Henrissat B."/>
            <person name="Hansel C."/>
            <person name="Singer S."/>
            <person name="Hutchinson M.I."/>
            <person name="de Vries R.P."/>
            <person name="Natvig D.O."/>
            <person name="Powell A.J."/>
            <person name="Tsang A."/>
            <person name="Grigoriev I.V."/>
        </authorList>
    </citation>
    <scope>NUCLEOTIDE SEQUENCE [LARGE SCALE GENOMIC DNA]</scope>
    <source>
        <strain evidence="6 7">CBS 494.80</strain>
    </source>
</reference>
<keyword evidence="7" id="KW-1185">Reference proteome</keyword>
<comment type="catalytic activity">
    <reaction evidence="3">
        <text>a monoacylglycerol + H2O = glycerol + a fatty acid + H(+)</text>
        <dbReference type="Rhea" id="RHEA:15245"/>
        <dbReference type="ChEBI" id="CHEBI:15377"/>
        <dbReference type="ChEBI" id="CHEBI:15378"/>
        <dbReference type="ChEBI" id="CHEBI:17408"/>
        <dbReference type="ChEBI" id="CHEBI:17754"/>
        <dbReference type="ChEBI" id="CHEBI:28868"/>
    </reaction>
</comment>
<dbReference type="SUPFAM" id="SSF53474">
    <property type="entry name" value="alpha/beta-Hydrolases"/>
    <property type="match status" value="1"/>
</dbReference>
<name>A0ABR4CHM6_9HELO</name>
<dbReference type="Pfam" id="PF01764">
    <property type="entry name" value="Lipase_3"/>
    <property type="match status" value="1"/>
</dbReference>
<evidence type="ECO:0000256" key="2">
    <source>
        <dbReference type="ARBA" id="ARBA00047591"/>
    </source>
</evidence>
<evidence type="ECO:0000313" key="6">
    <source>
        <dbReference type="EMBL" id="KAL2069468.1"/>
    </source>
</evidence>
<dbReference type="Gene3D" id="3.40.50.1820">
    <property type="entry name" value="alpha/beta hydrolase"/>
    <property type="match status" value="1"/>
</dbReference>
<evidence type="ECO:0000256" key="4">
    <source>
        <dbReference type="SAM" id="Phobius"/>
    </source>
</evidence>
<proteinExistence type="inferred from homology"/>
<dbReference type="SUPFAM" id="SSF52540">
    <property type="entry name" value="P-loop containing nucleoside triphosphate hydrolases"/>
    <property type="match status" value="1"/>
</dbReference>
<evidence type="ECO:0000256" key="3">
    <source>
        <dbReference type="ARBA" id="ARBA00048461"/>
    </source>
</evidence>
<keyword evidence="4" id="KW-1133">Transmembrane helix</keyword>
<comment type="similarity">
    <text evidence="1">Belongs to the AB hydrolase superfamily. Lipase family. Class 3 subfamily.</text>
</comment>